<dbReference type="InterPro" id="IPR013904">
    <property type="entry name" value="RXT2_N"/>
</dbReference>
<feature type="compositionally biased region" description="Polar residues" evidence="1">
    <location>
        <begin position="252"/>
        <end position="261"/>
    </location>
</feature>
<keyword evidence="4" id="KW-1185">Reference proteome</keyword>
<dbReference type="AlphaFoldDB" id="A0AA38XHY2"/>
<dbReference type="EMBL" id="JAPDRN010000195">
    <property type="protein sequence ID" value="KAJ9613758.1"/>
    <property type="molecule type" value="Genomic_DNA"/>
</dbReference>
<feature type="region of interest" description="Disordered" evidence="1">
    <location>
        <begin position="224"/>
        <end position="377"/>
    </location>
</feature>
<evidence type="ECO:0000259" key="2">
    <source>
        <dbReference type="Pfam" id="PF08595"/>
    </source>
</evidence>
<sequence>MAPQHVEIAETIAAIKRTLRREKEGKKSPESPRKALSKSVTLTQPSRPAPTDQTITSATNRGNKLKRGASSVHAGALPYPHGPEGYKEKIDHAGYSRYILDRNPKRFNEYGDELEDSESDAEADADAEDENPYSGIKLEELLCPLKHPSELASHPTLSIPYLDGALPDLIVSVETKLRQEKANLWRAKSLNRQFMGDEAWVPCANVEGPEDLDLFEPKSKLPLQHAGNKRKRDHDHEISQNGINGHDYAAQNDLTTRQADNTIDVDAEAARRLDQESEADHKMAPAIEEATKEQAKQEMDDVLANTEADHPEQAKPLPAEKTKEVPIQDNDKDQKENGDDEMEVDEKGEEGGEEGPKENEAEDQSMSEEEEQPQPTRRITRALAAEHTASTTASPPVSPNSTTSTVDASLLQADPLFLLPPSLAANHRVPNSLSRLGLPVEEFLETRRFLSMYIQKQEETVRGFEAVLAKLIKAKRMRDNVWEWCKTEGHVGEWSDGEDWVDAEAWGLEPDELKKGKDEEEVEGQEDTGRKGKRRRRD</sequence>
<dbReference type="PANTHER" id="PTHR28232">
    <property type="entry name" value="TRANSCRIPTIONAL REGULATORY PROTEIN RXT2"/>
    <property type="match status" value="1"/>
</dbReference>
<comment type="caution">
    <text evidence="3">The sequence shown here is derived from an EMBL/GenBank/DDBJ whole genome shotgun (WGS) entry which is preliminary data.</text>
</comment>
<feature type="domain" description="Transcriptional regulatory protein RXT2 N-terminal" evidence="2">
    <location>
        <begin position="59"/>
        <end position="197"/>
    </location>
</feature>
<dbReference type="Proteomes" id="UP001172681">
    <property type="component" value="Unassembled WGS sequence"/>
</dbReference>
<feature type="compositionally biased region" description="Basic and acidic residues" evidence="1">
    <location>
        <begin position="268"/>
        <end position="299"/>
    </location>
</feature>
<feature type="compositionally biased region" description="Acidic residues" evidence="1">
    <location>
        <begin position="360"/>
        <end position="372"/>
    </location>
</feature>
<dbReference type="GO" id="GO:0005829">
    <property type="term" value="C:cytosol"/>
    <property type="evidence" value="ECO:0007669"/>
    <property type="project" value="TreeGrafter"/>
</dbReference>
<dbReference type="PANTHER" id="PTHR28232:SF1">
    <property type="entry name" value="TRANSCRIPTIONAL REGULATORY PROTEIN RXT2"/>
    <property type="match status" value="1"/>
</dbReference>
<feature type="compositionally biased region" description="Polar residues" evidence="1">
    <location>
        <begin position="38"/>
        <end position="62"/>
    </location>
</feature>
<feature type="region of interest" description="Disordered" evidence="1">
    <location>
        <begin position="20"/>
        <end position="88"/>
    </location>
</feature>
<feature type="region of interest" description="Disordered" evidence="1">
    <location>
        <begin position="109"/>
        <end position="131"/>
    </location>
</feature>
<organism evidence="3 4">
    <name type="scientific">Knufia peltigerae</name>
    <dbReference type="NCBI Taxonomy" id="1002370"/>
    <lineage>
        <taxon>Eukaryota</taxon>
        <taxon>Fungi</taxon>
        <taxon>Dikarya</taxon>
        <taxon>Ascomycota</taxon>
        <taxon>Pezizomycotina</taxon>
        <taxon>Eurotiomycetes</taxon>
        <taxon>Chaetothyriomycetidae</taxon>
        <taxon>Chaetothyriales</taxon>
        <taxon>Trichomeriaceae</taxon>
        <taxon>Knufia</taxon>
    </lineage>
</organism>
<reference evidence="3" key="1">
    <citation type="submission" date="2022-10" db="EMBL/GenBank/DDBJ databases">
        <title>Culturing micro-colonial fungi from biological soil crusts in the Mojave desert and describing Neophaeococcomyces mojavensis, and introducing the new genera and species Taxawa tesnikishii.</title>
        <authorList>
            <person name="Kurbessoian T."/>
            <person name="Stajich J.E."/>
        </authorList>
    </citation>
    <scope>NUCLEOTIDE SEQUENCE</scope>
    <source>
        <strain evidence="3">TK_35</strain>
    </source>
</reference>
<feature type="region of interest" description="Disordered" evidence="1">
    <location>
        <begin position="509"/>
        <end position="538"/>
    </location>
</feature>
<feature type="compositionally biased region" description="Basic and acidic residues" evidence="1">
    <location>
        <begin position="307"/>
        <end position="337"/>
    </location>
</feature>
<name>A0AA38XHY2_9EURO</name>
<feature type="compositionally biased region" description="Acidic residues" evidence="1">
    <location>
        <begin position="338"/>
        <end position="353"/>
    </location>
</feature>
<dbReference type="GO" id="GO:0033698">
    <property type="term" value="C:Rpd3L complex"/>
    <property type="evidence" value="ECO:0007669"/>
    <property type="project" value="TreeGrafter"/>
</dbReference>
<feature type="region of interest" description="Disordered" evidence="1">
    <location>
        <begin position="386"/>
        <end position="405"/>
    </location>
</feature>
<evidence type="ECO:0000256" key="1">
    <source>
        <dbReference type="SAM" id="MobiDB-lite"/>
    </source>
</evidence>
<gene>
    <name evidence="3" type="ORF">H2204_014684</name>
</gene>
<dbReference type="InterPro" id="IPR039602">
    <property type="entry name" value="Rxt2"/>
</dbReference>
<feature type="compositionally biased region" description="Basic and acidic residues" evidence="1">
    <location>
        <begin position="21"/>
        <end position="33"/>
    </location>
</feature>
<protein>
    <recommendedName>
        <fullName evidence="2">Transcriptional regulatory protein RXT2 N-terminal domain-containing protein</fullName>
    </recommendedName>
</protein>
<feature type="compositionally biased region" description="Low complexity" evidence="1">
    <location>
        <begin position="388"/>
        <end position="405"/>
    </location>
</feature>
<feature type="compositionally biased region" description="Acidic residues" evidence="1">
    <location>
        <begin position="110"/>
        <end position="131"/>
    </location>
</feature>
<evidence type="ECO:0000313" key="3">
    <source>
        <dbReference type="EMBL" id="KAJ9613758.1"/>
    </source>
</evidence>
<evidence type="ECO:0000313" key="4">
    <source>
        <dbReference type="Proteomes" id="UP001172681"/>
    </source>
</evidence>
<dbReference type="Pfam" id="PF08595">
    <property type="entry name" value="RXT2_N"/>
    <property type="match status" value="1"/>
</dbReference>
<proteinExistence type="predicted"/>
<accession>A0AA38XHY2</accession>